<dbReference type="EMBL" id="FNOU01000001">
    <property type="protein sequence ID" value="SDX29997.1"/>
    <property type="molecule type" value="Genomic_DNA"/>
</dbReference>
<keyword evidence="1" id="KW-0285">Flavoprotein</keyword>
<name>A0A1H3AJX0_EUBBA</name>
<gene>
    <name evidence="5" type="ORF">SAMN04488579_10173</name>
</gene>
<dbReference type="InterPro" id="IPR029479">
    <property type="entry name" value="Nitroreductase"/>
</dbReference>
<evidence type="ECO:0000256" key="2">
    <source>
        <dbReference type="ARBA" id="ARBA00022643"/>
    </source>
</evidence>
<dbReference type="Gene3D" id="3.40.109.10">
    <property type="entry name" value="NADH Oxidase"/>
    <property type="match status" value="1"/>
</dbReference>
<sequence>MMECRQAIMERRSIRRYKDEPIPREILEEILEAGTMAPSAVNLQPWYFVAVQSPDAMAKLKAVMGRSAEASREELEEQFPDHPEVVKESLDFIGGLGGAPLCILAFEFKDYDFEPVTITQSVAAAIENILLAAWERGVGSCWLTAPIETRMDEELRQVFAPDCGKMVAMVTLGYPEKTGRMPRRKTGRFIIV</sequence>
<organism evidence="5 6">
    <name type="scientific">Eubacterium barkeri</name>
    <name type="common">Clostridium barkeri</name>
    <dbReference type="NCBI Taxonomy" id="1528"/>
    <lineage>
        <taxon>Bacteria</taxon>
        <taxon>Bacillati</taxon>
        <taxon>Bacillota</taxon>
        <taxon>Clostridia</taxon>
        <taxon>Eubacteriales</taxon>
        <taxon>Eubacteriaceae</taxon>
        <taxon>Eubacterium</taxon>
    </lineage>
</organism>
<dbReference type="SUPFAM" id="SSF55469">
    <property type="entry name" value="FMN-dependent nitroreductase-like"/>
    <property type="match status" value="1"/>
</dbReference>
<dbReference type="RefSeq" id="WP_242873460.1">
    <property type="nucleotide sequence ID" value="NZ_FNOU01000001.1"/>
</dbReference>
<evidence type="ECO:0000313" key="5">
    <source>
        <dbReference type="EMBL" id="SDX29997.1"/>
    </source>
</evidence>
<reference evidence="6" key="1">
    <citation type="submission" date="2016-10" db="EMBL/GenBank/DDBJ databases">
        <authorList>
            <person name="Varghese N."/>
            <person name="Submissions S."/>
        </authorList>
    </citation>
    <scope>NUCLEOTIDE SEQUENCE [LARGE SCALE GENOMIC DNA]</scope>
    <source>
        <strain evidence="6">VPI 5359</strain>
    </source>
</reference>
<dbReference type="InterPro" id="IPR050627">
    <property type="entry name" value="Nitroreductase/BluB"/>
</dbReference>
<dbReference type="STRING" id="1528.SAMN04488579_10173"/>
<keyword evidence="6" id="KW-1185">Reference proteome</keyword>
<evidence type="ECO:0000313" key="6">
    <source>
        <dbReference type="Proteomes" id="UP000199652"/>
    </source>
</evidence>
<protein>
    <submittedName>
        <fullName evidence="5">Nitroreductase</fullName>
    </submittedName>
</protein>
<dbReference type="AlphaFoldDB" id="A0A1H3AJX0"/>
<evidence type="ECO:0000259" key="4">
    <source>
        <dbReference type="Pfam" id="PF00881"/>
    </source>
</evidence>
<dbReference type="PANTHER" id="PTHR23026">
    <property type="entry name" value="NADPH NITROREDUCTASE"/>
    <property type="match status" value="1"/>
</dbReference>
<dbReference type="Pfam" id="PF00881">
    <property type="entry name" value="Nitroreductase"/>
    <property type="match status" value="1"/>
</dbReference>
<dbReference type="Proteomes" id="UP000199652">
    <property type="component" value="Unassembled WGS sequence"/>
</dbReference>
<feature type="domain" description="Nitroreductase" evidence="4">
    <location>
        <begin position="8"/>
        <end position="174"/>
    </location>
</feature>
<dbReference type="InterPro" id="IPR000415">
    <property type="entry name" value="Nitroreductase-like"/>
</dbReference>
<keyword evidence="2" id="KW-0288">FMN</keyword>
<dbReference type="GO" id="GO:0016491">
    <property type="term" value="F:oxidoreductase activity"/>
    <property type="evidence" value="ECO:0007669"/>
    <property type="project" value="UniProtKB-KW"/>
</dbReference>
<evidence type="ECO:0000256" key="1">
    <source>
        <dbReference type="ARBA" id="ARBA00022630"/>
    </source>
</evidence>
<keyword evidence="3" id="KW-0560">Oxidoreductase</keyword>
<proteinExistence type="predicted"/>
<dbReference type="PANTHER" id="PTHR23026:SF90">
    <property type="entry name" value="IODOTYROSINE DEIODINASE 1"/>
    <property type="match status" value="1"/>
</dbReference>
<accession>A0A1H3AJX0</accession>
<evidence type="ECO:0000256" key="3">
    <source>
        <dbReference type="ARBA" id="ARBA00023002"/>
    </source>
</evidence>